<reference evidence="2 3" key="1">
    <citation type="submission" date="2014-02" db="EMBL/GenBank/DDBJ databases">
        <title>Transposable element dynamics among asymbiotic and ectomycorrhizal Amanita fungi.</title>
        <authorList>
            <consortium name="DOE Joint Genome Institute"/>
            <person name="Hess J."/>
            <person name="Skrede I."/>
            <person name="Wolfe B."/>
            <person name="LaButti K."/>
            <person name="Ohm R.A."/>
            <person name="Grigoriev I.V."/>
            <person name="Pringle A."/>
        </authorList>
    </citation>
    <scope>NUCLEOTIDE SEQUENCE [LARGE SCALE GENOMIC DNA]</scope>
    <source>
        <strain evidence="2 3">SKay4041</strain>
    </source>
</reference>
<dbReference type="Proteomes" id="UP000242287">
    <property type="component" value="Unassembled WGS sequence"/>
</dbReference>
<evidence type="ECO:0000313" key="3">
    <source>
        <dbReference type="Proteomes" id="UP000242287"/>
    </source>
</evidence>
<organism evidence="2 3">
    <name type="scientific">Amanita thiersii Skay4041</name>
    <dbReference type="NCBI Taxonomy" id="703135"/>
    <lineage>
        <taxon>Eukaryota</taxon>
        <taxon>Fungi</taxon>
        <taxon>Dikarya</taxon>
        <taxon>Basidiomycota</taxon>
        <taxon>Agaricomycotina</taxon>
        <taxon>Agaricomycetes</taxon>
        <taxon>Agaricomycetidae</taxon>
        <taxon>Agaricales</taxon>
        <taxon>Pluteineae</taxon>
        <taxon>Amanitaceae</taxon>
        <taxon>Amanita</taxon>
    </lineage>
</organism>
<proteinExistence type="predicted"/>
<dbReference type="OrthoDB" id="3350812at2759"/>
<accession>A0A2A9NI29</accession>
<keyword evidence="1" id="KW-0472">Membrane</keyword>
<gene>
    <name evidence="2" type="ORF">AMATHDRAFT_67903</name>
</gene>
<evidence type="ECO:0000313" key="2">
    <source>
        <dbReference type="EMBL" id="PFH47352.1"/>
    </source>
</evidence>
<keyword evidence="1" id="KW-0812">Transmembrane</keyword>
<name>A0A2A9NI29_9AGAR</name>
<keyword evidence="3" id="KW-1185">Reference proteome</keyword>
<dbReference type="AlphaFoldDB" id="A0A2A9NI29"/>
<dbReference type="EMBL" id="KZ302116">
    <property type="protein sequence ID" value="PFH47352.1"/>
    <property type="molecule type" value="Genomic_DNA"/>
</dbReference>
<keyword evidence="1" id="KW-1133">Transmembrane helix</keyword>
<sequence>MHIWAIYLQSRKVAVLLLAAYLGMVISVYINVALMLRSVTFASLPLANAPTCFIIEADRKLVFF</sequence>
<feature type="transmembrane region" description="Helical" evidence="1">
    <location>
        <begin position="12"/>
        <end position="36"/>
    </location>
</feature>
<evidence type="ECO:0000256" key="1">
    <source>
        <dbReference type="SAM" id="Phobius"/>
    </source>
</evidence>
<protein>
    <submittedName>
        <fullName evidence="2">Uncharacterized protein</fullName>
    </submittedName>
</protein>